<dbReference type="AlphaFoldDB" id="A0A7X6I9G0"/>
<evidence type="ECO:0000313" key="2">
    <source>
        <dbReference type="EMBL" id="NKE69626.1"/>
    </source>
</evidence>
<comment type="caution">
    <text evidence="2">The sequence shown here is derived from an EMBL/GenBank/DDBJ whole genome shotgun (WGS) entry which is preliminary data.</text>
</comment>
<feature type="compositionally biased region" description="Basic and acidic residues" evidence="1">
    <location>
        <begin position="14"/>
        <end position="35"/>
    </location>
</feature>
<keyword evidence="3" id="KW-1185">Reference proteome</keyword>
<reference evidence="2 3" key="1">
    <citation type="journal article" date="2020" name="Nature">
        <title>Bacterial chemolithoautotrophy via manganese oxidation.</title>
        <authorList>
            <person name="Yu H."/>
            <person name="Leadbetter J.R."/>
        </authorList>
    </citation>
    <scope>NUCLEOTIDE SEQUENCE [LARGE SCALE GENOMIC DNA]</scope>
    <source>
        <strain evidence="2 3">Mn-1</strain>
    </source>
</reference>
<name>A0A7X6I9G0_9BACT</name>
<protein>
    <submittedName>
        <fullName evidence="2">Uncharacterized protein</fullName>
    </submittedName>
</protein>
<evidence type="ECO:0000313" key="3">
    <source>
        <dbReference type="Proteomes" id="UP000534783"/>
    </source>
</evidence>
<proteinExistence type="predicted"/>
<sequence>MPDVLKRVLLPGRTRQDGSGERKAKEAAREIEEKAQNPPVKPVPSAGGDGDCEFVWGDI</sequence>
<organism evidence="2 3">
    <name type="scientific">Candidatus Manganitrophus noduliformans</name>
    <dbReference type="NCBI Taxonomy" id="2606439"/>
    <lineage>
        <taxon>Bacteria</taxon>
        <taxon>Pseudomonadati</taxon>
        <taxon>Nitrospirota</taxon>
        <taxon>Nitrospiria</taxon>
        <taxon>Candidatus Troglogloeales</taxon>
        <taxon>Candidatus Manganitrophaceae</taxon>
        <taxon>Candidatus Manganitrophus</taxon>
    </lineage>
</organism>
<dbReference type="RefSeq" id="WP_168057918.1">
    <property type="nucleotide sequence ID" value="NZ_VTOW01000001.1"/>
</dbReference>
<accession>A0A7X6I9G0</accession>
<dbReference type="EMBL" id="VTOW01000001">
    <property type="protein sequence ID" value="NKE69626.1"/>
    <property type="molecule type" value="Genomic_DNA"/>
</dbReference>
<evidence type="ECO:0000256" key="1">
    <source>
        <dbReference type="SAM" id="MobiDB-lite"/>
    </source>
</evidence>
<feature type="region of interest" description="Disordered" evidence="1">
    <location>
        <begin position="1"/>
        <end position="50"/>
    </location>
</feature>
<dbReference type="Proteomes" id="UP000534783">
    <property type="component" value="Unassembled WGS sequence"/>
</dbReference>
<gene>
    <name evidence="2" type="ORF">MNODULE_02550</name>
</gene>